<evidence type="ECO:0000256" key="1">
    <source>
        <dbReference type="ARBA" id="ARBA00022737"/>
    </source>
</evidence>
<feature type="domain" description="RRM" evidence="5">
    <location>
        <begin position="15"/>
        <end position="93"/>
    </location>
</feature>
<dbReference type="FunFam" id="3.30.70.330:FF:000383">
    <property type="entry name" value="Sex lethal, isoform D"/>
    <property type="match status" value="1"/>
</dbReference>
<dbReference type="OMA" id="YAEYETV"/>
<dbReference type="AlphaFoldDB" id="F4PV62"/>
<dbReference type="STRING" id="1054147.F4PV62"/>
<evidence type="ECO:0000256" key="2">
    <source>
        <dbReference type="ARBA" id="ARBA00022884"/>
    </source>
</evidence>
<accession>F4PV62</accession>
<dbReference type="InterPro" id="IPR050502">
    <property type="entry name" value="Euk_RNA-bind_prot"/>
</dbReference>
<sequence length="568" mass="63166">MGSATSEDFTEVDECNVFVKYLPCEYTEKDLFNLFLPHGSIINTKVMVNTKTGSSLGYGFVRFSEPSNAKDAVAKMNRLQIGYKTLLCKLSKPSQAPVINPSNMVEDTEPRDPSASIYVRVLSPTITDAQLRAAFEPFGDVIESQVLIDQASGKSKRSGYVRFANITESTNAITVMNGSYHLGGAPLIVRYSSSSKSTKQAQQAQQAQQAVQQQQQAVQQQQQLQLQYYQQQKHYSSSQPLIIQQHERQTSQVVPPSPKHSPPQQRQYILDHHHHHHGGASSAAAQQAQQQQQQQQQQTQLVYEPNHNQSQPTYAYIYAADHQGYYPGDHLTYAAPLGYHHPHHPHTIHQYIPVSASAAYHTSYDYGSSSPSPPGSPTHYPNGATYSTAPPTYYIYSTAAPPTTYYTSANNNTNNTNNNHVNLNSSTNLLNNQHINVSSSSSSISSSSSTPSSPPSPSINYAAFIAYPSRSVSPNQPTDFGIKNTLICTYRYDIEFSELYETFSRFGSLKSLKINNNKLNKLKCFITFINVENAVNAQMILDRSRIGNQNIRVKFQSDTLPQSHSTTF</sequence>
<dbReference type="EMBL" id="GL883010">
    <property type="protein sequence ID" value="EGG21970.1"/>
    <property type="molecule type" value="Genomic_DNA"/>
</dbReference>
<dbReference type="PANTHER" id="PTHR48025:SF1">
    <property type="entry name" value="RRM DOMAIN-CONTAINING PROTEIN"/>
    <property type="match status" value="1"/>
</dbReference>
<name>F4PV62_CACFS</name>
<gene>
    <name evidence="6" type="ORF">DFA_01856</name>
</gene>
<feature type="domain" description="RRM" evidence="5">
    <location>
        <begin position="483"/>
        <end position="558"/>
    </location>
</feature>
<feature type="region of interest" description="Disordered" evidence="4">
    <location>
        <begin position="363"/>
        <end position="383"/>
    </location>
</feature>
<dbReference type="RefSeq" id="XP_004359821.1">
    <property type="nucleotide sequence ID" value="XM_004359764.1"/>
</dbReference>
<dbReference type="PANTHER" id="PTHR48025">
    <property type="entry name" value="OS02G0815200 PROTEIN"/>
    <property type="match status" value="1"/>
</dbReference>
<dbReference type="CDD" id="cd00590">
    <property type="entry name" value="RRM_SF"/>
    <property type="match status" value="1"/>
</dbReference>
<dbReference type="GO" id="GO:0005634">
    <property type="term" value="C:nucleus"/>
    <property type="evidence" value="ECO:0007669"/>
    <property type="project" value="TreeGrafter"/>
</dbReference>
<feature type="domain" description="RRM" evidence="5">
    <location>
        <begin position="115"/>
        <end position="194"/>
    </location>
</feature>
<dbReference type="SUPFAM" id="SSF54928">
    <property type="entry name" value="RNA-binding domain, RBD"/>
    <property type="match status" value="2"/>
</dbReference>
<dbReference type="InterPro" id="IPR012677">
    <property type="entry name" value="Nucleotide-bd_a/b_plait_sf"/>
</dbReference>
<evidence type="ECO:0000259" key="5">
    <source>
        <dbReference type="PROSITE" id="PS50102"/>
    </source>
</evidence>
<organism evidence="6 7">
    <name type="scientific">Cavenderia fasciculata</name>
    <name type="common">Slime mold</name>
    <name type="synonym">Dictyostelium fasciculatum</name>
    <dbReference type="NCBI Taxonomy" id="261658"/>
    <lineage>
        <taxon>Eukaryota</taxon>
        <taxon>Amoebozoa</taxon>
        <taxon>Evosea</taxon>
        <taxon>Eumycetozoa</taxon>
        <taxon>Dictyostelia</taxon>
        <taxon>Acytosteliales</taxon>
        <taxon>Cavenderiaceae</taxon>
        <taxon>Cavenderia</taxon>
    </lineage>
</organism>
<evidence type="ECO:0000256" key="4">
    <source>
        <dbReference type="SAM" id="MobiDB-lite"/>
    </source>
</evidence>
<keyword evidence="1" id="KW-0677">Repeat</keyword>
<keyword evidence="7" id="KW-1185">Reference proteome</keyword>
<feature type="region of interest" description="Disordered" evidence="4">
    <location>
        <begin position="245"/>
        <end position="301"/>
    </location>
</feature>
<dbReference type="PROSITE" id="PS50102">
    <property type="entry name" value="RRM"/>
    <property type="match status" value="3"/>
</dbReference>
<reference evidence="7" key="1">
    <citation type="journal article" date="2011" name="Genome Res.">
        <title>Phylogeny-wide analysis of social amoeba genomes highlights ancient origins for complex intercellular communication.</title>
        <authorList>
            <person name="Heidel A.J."/>
            <person name="Lawal H.M."/>
            <person name="Felder M."/>
            <person name="Schilde C."/>
            <person name="Helps N.R."/>
            <person name="Tunggal B."/>
            <person name="Rivero F."/>
            <person name="John U."/>
            <person name="Schleicher M."/>
            <person name="Eichinger L."/>
            <person name="Platzer M."/>
            <person name="Noegel A.A."/>
            <person name="Schaap P."/>
            <person name="Gloeckner G."/>
        </authorList>
    </citation>
    <scope>NUCLEOTIDE SEQUENCE [LARGE SCALE GENOMIC DNA]</scope>
    <source>
        <strain evidence="7">SH3</strain>
    </source>
</reference>
<evidence type="ECO:0000313" key="6">
    <source>
        <dbReference type="EMBL" id="EGG21970.1"/>
    </source>
</evidence>
<dbReference type="GO" id="GO:0010629">
    <property type="term" value="P:negative regulation of gene expression"/>
    <property type="evidence" value="ECO:0007669"/>
    <property type="project" value="UniProtKB-ARBA"/>
</dbReference>
<proteinExistence type="predicted"/>
<dbReference type="OrthoDB" id="266020at2759"/>
<dbReference type="Gene3D" id="3.30.70.330">
    <property type="match status" value="3"/>
</dbReference>
<keyword evidence="2 3" id="KW-0694">RNA-binding</keyword>
<dbReference type="GeneID" id="14873879"/>
<dbReference type="InterPro" id="IPR000504">
    <property type="entry name" value="RRM_dom"/>
</dbReference>
<protein>
    <recommendedName>
        <fullName evidence="5">RRM domain-containing protein</fullName>
    </recommendedName>
</protein>
<feature type="region of interest" description="Disordered" evidence="4">
    <location>
        <begin position="407"/>
        <end position="426"/>
    </location>
</feature>
<dbReference type="GO" id="GO:0009967">
    <property type="term" value="P:positive regulation of signal transduction"/>
    <property type="evidence" value="ECO:0007669"/>
    <property type="project" value="UniProtKB-ARBA"/>
</dbReference>
<feature type="compositionally biased region" description="Low complexity" evidence="4">
    <location>
        <begin position="279"/>
        <end position="298"/>
    </location>
</feature>
<evidence type="ECO:0000313" key="7">
    <source>
        <dbReference type="Proteomes" id="UP000007797"/>
    </source>
</evidence>
<dbReference type="KEGG" id="dfa:DFA_01856"/>
<dbReference type="GO" id="GO:0005737">
    <property type="term" value="C:cytoplasm"/>
    <property type="evidence" value="ECO:0007669"/>
    <property type="project" value="UniProtKB-ARBA"/>
</dbReference>
<dbReference type="Proteomes" id="UP000007797">
    <property type="component" value="Unassembled WGS sequence"/>
</dbReference>
<dbReference type="SMART" id="SM00360">
    <property type="entry name" value="RRM"/>
    <property type="match status" value="3"/>
</dbReference>
<dbReference type="InterPro" id="IPR035979">
    <property type="entry name" value="RBD_domain_sf"/>
</dbReference>
<dbReference type="GO" id="GO:0003729">
    <property type="term" value="F:mRNA binding"/>
    <property type="evidence" value="ECO:0007669"/>
    <property type="project" value="UniProtKB-ARBA"/>
</dbReference>
<evidence type="ECO:0000256" key="3">
    <source>
        <dbReference type="PROSITE-ProRule" id="PRU00176"/>
    </source>
</evidence>
<dbReference type="Pfam" id="PF00076">
    <property type="entry name" value="RRM_1"/>
    <property type="match status" value="3"/>
</dbReference>